<dbReference type="InterPro" id="IPR015943">
    <property type="entry name" value="WD40/YVTN_repeat-like_dom_sf"/>
</dbReference>
<feature type="compositionally biased region" description="Basic and acidic residues" evidence="2">
    <location>
        <begin position="722"/>
        <end position="731"/>
    </location>
</feature>
<name>A0AA37PD97_9PEZI</name>
<feature type="region of interest" description="Disordered" evidence="2">
    <location>
        <begin position="709"/>
        <end position="731"/>
    </location>
</feature>
<accession>A0AA37PD97</accession>
<dbReference type="RefSeq" id="XP_049132516.1">
    <property type="nucleotide sequence ID" value="XM_049276559.1"/>
</dbReference>
<organism evidence="5 6">
    <name type="scientific">Colletotrichum spaethianum</name>
    <dbReference type="NCBI Taxonomy" id="700344"/>
    <lineage>
        <taxon>Eukaryota</taxon>
        <taxon>Fungi</taxon>
        <taxon>Dikarya</taxon>
        <taxon>Ascomycota</taxon>
        <taxon>Pezizomycotina</taxon>
        <taxon>Sordariomycetes</taxon>
        <taxon>Hypocreomycetidae</taxon>
        <taxon>Glomerellales</taxon>
        <taxon>Glomerellaceae</taxon>
        <taxon>Colletotrichum</taxon>
        <taxon>Colletotrichum spaethianum species complex</taxon>
    </lineage>
</organism>
<evidence type="ECO:0000313" key="6">
    <source>
        <dbReference type="Proteomes" id="UP001055115"/>
    </source>
</evidence>
<reference evidence="5 6" key="1">
    <citation type="submission" date="2022-03" db="EMBL/GenBank/DDBJ databases">
        <title>Genome data of Colletotrichum spp.</title>
        <authorList>
            <person name="Utami Y.D."/>
            <person name="Hiruma K."/>
        </authorList>
    </citation>
    <scope>NUCLEOTIDE SEQUENCE [LARGE SCALE GENOMIC DNA]</scope>
    <source>
        <strain evidence="5 6">MAFF 239500</strain>
    </source>
</reference>
<dbReference type="Pfam" id="PF22939">
    <property type="entry name" value="WHD_GPIID"/>
    <property type="match status" value="1"/>
</dbReference>
<feature type="domain" description="GPI inositol-deacylase winged helix" evidence="3">
    <location>
        <begin position="276"/>
        <end position="346"/>
    </location>
</feature>
<feature type="domain" description="Nephrocystin 3-like N-terminal" evidence="4">
    <location>
        <begin position="73"/>
        <end position="165"/>
    </location>
</feature>
<sequence>MPIDADHENITRRPSRDDPGFVKLSQQLQLILRCQGPFKRRVWGLDPREKTDLLYRMLGVDDAMDELESVYSQSLALQLANKIEPFRDYLVALAAGSYSLEHNTQDLIWNKLFTDELPRLLPDRDNPMYWIIDGLDICGSGEAFLSGLANPSLSSIPIRVVVTSRVTPTLSRVCNRLGASLQVQVLRLDKDATDAQKAAMRPLVRTKLGALHEHLTDQTVLEGQGNFLEVNRIVRGILRGKSHPLTSPDNVATSQPDTRQYWKEVAADMSAGWTASKRAHAKRILTLVAYARYPLTIAQVCEAITRYEPMAPDRYDPVQLCGALLQVDGRSRLILRHRTAHEYLVAAEGRDLCCESHEAHGIILAMSLKAMARMSVGGTDSQPRLSLPPDSWASYATTSWEFHLSRGAVYLDGELLSIVDSFLEAPTVVWWIFILASSNQLDLLTDASAALTVLHARRSAMPSLRHNVDHKLLQWATEMAMVHGKFGMHLSRFPRAIYDVVPAFCPETSPIRTLHTSRDEASRLVVKGIPDKAWVETLAKIPVKNPSGIACTSQYVALSSFGSRRVRLVSTTNPCSAKTVHHQESVSRMRFSNSGHMLALASLRTISVWQIDIWVLRWTFAAPPAAPMVDMAFDSGDTALLAYFKDGHVWRYPLEDFAAGSCCLGPALAVGPDGRRHVPKAAAFNQGATMLATAYYDLPLSVWDVSSSGLRGPRPQSNAARQDADRAPDPVDRIDWTPAPCHVLTIRGGSAYAWDPDRQVERQICGGVESNFTHICTIPNRLFTITATESGFLHMDIRYMSSMAIPAMYGARHALLRTVQKSITH</sequence>
<keyword evidence="1" id="KW-0677">Repeat</keyword>
<evidence type="ECO:0000256" key="1">
    <source>
        <dbReference type="ARBA" id="ARBA00022737"/>
    </source>
</evidence>
<gene>
    <name evidence="5" type="ORF">ColSpa_10347</name>
</gene>
<evidence type="ECO:0000259" key="4">
    <source>
        <dbReference type="Pfam" id="PF24883"/>
    </source>
</evidence>
<dbReference type="SUPFAM" id="SSF63829">
    <property type="entry name" value="Calcium-dependent phosphotriesterase"/>
    <property type="match status" value="1"/>
</dbReference>
<evidence type="ECO:0000259" key="3">
    <source>
        <dbReference type="Pfam" id="PF22939"/>
    </source>
</evidence>
<dbReference type="EMBL" id="BQXU01000035">
    <property type="protein sequence ID" value="GKT50166.1"/>
    <property type="molecule type" value="Genomic_DNA"/>
</dbReference>
<comment type="caution">
    <text evidence="5">The sequence shown here is derived from an EMBL/GenBank/DDBJ whole genome shotgun (WGS) entry which is preliminary data.</text>
</comment>
<keyword evidence="6" id="KW-1185">Reference proteome</keyword>
<protein>
    <recommendedName>
        <fullName evidence="7">Vegetative incompatibility protein HET-E-1</fullName>
    </recommendedName>
</protein>
<evidence type="ECO:0000313" key="5">
    <source>
        <dbReference type="EMBL" id="GKT50166.1"/>
    </source>
</evidence>
<dbReference type="Gene3D" id="2.130.10.10">
    <property type="entry name" value="YVTN repeat-like/Quinoprotein amine dehydrogenase"/>
    <property type="match status" value="1"/>
</dbReference>
<proteinExistence type="predicted"/>
<dbReference type="AlphaFoldDB" id="A0AA37PD97"/>
<dbReference type="InterPro" id="IPR054471">
    <property type="entry name" value="GPIID_WHD"/>
</dbReference>
<evidence type="ECO:0008006" key="7">
    <source>
        <dbReference type="Google" id="ProtNLM"/>
    </source>
</evidence>
<dbReference type="Pfam" id="PF24883">
    <property type="entry name" value="NPHP3_N"/>
    <property type="match status" value="1"/>
</dbReference>
<dbReference type="GeneID" id="73331149"/>
<dbReference type="Proteomes" id="UP001055115">
    <property type="component" value="Unassembled WGS sequence"/>
</dbReference>
<dbReference type="PANTHER" id="PTHR10039">
    <property type="entry name" value="AMELOGENIN"/>
    <property type="match status" value="1"/>
</dbReference>
<dbReference type="InterPro" id="IPR056884">
    <property type="entry name" value="NPHP3-like_N"/>
</dbReference>
<evidence type="ECO:0000256" key="2">
    <source>
        <dbReference type="SAM" id="MobiDB-lite"/>
    </source>
</evidence>